<keyword evidence="1" id="KW-1133">Transmembrane helix</keyword>
<proteinExistence type="predicted"/>
<evidence type="ECO:0000256" key="1">
    <source>
        <dbReference type="SAM" id="Phobius"/>
    </source>
</evidence>
<organism evidence="2 3">
    <name type="scientific">Exiguobacterium oxidotolerans</name>
    <dbReference type="NCBI Taxonomy" id="223958"/>
    <lineage>
        <taxon>Bacteria</taxon>
        <taxon>Bacillati</taxon>
        <taxon>Bacillota</taxon>
        <taxon>Bacilli</taxon>
        <taxon>Bacillales</taxon>
        <taxon>Bacillales Family XII. Incertae Sedis</taxon>
        <taxon>Exiguobacterium</taxon>
    </lineage>
</organism>
<evidence type="ECO:0000313" key="2">
    <source>
        <dbReference type="EMBL" id="VWX33089.1"/>
    </source>
</evidence>
<dbReference type="EMBL" id="CABWKQ010000002">
    <property type="protein sequence ID" value="VWX33089.1"/>
    <property type="molecule type" value="Genomic_DNA"/>
</dbReference>
<dbReference type="Proteomes" id="UP000439752">
    <property type="component" value="Unassembled WGS sequence"/>
</dbReference>
<keyword evidence="1" id="KW-0812">Transmembrane</keyword>
<keyword evidence="3" id="KW-1185">Reference proteome</keyword>
<keyword evidence="1" id="KW-0472">Membrane</keyword>
<evidence type="ECO:0000313" key="3">
    <source>
        <dbReference type="Proteomes" id="UP000439752"/>
    </source>
</evidence>
<gene>
    <name evidence="2" type="ORF">EXIGUO9Y_100040</name>
</gene>
<name>A0A653I2F9_9BACL</name>
<accession>A0A653I2F9</accession>
<dbReference type="RefSeq" id="WP_159172670.1">
    <property type="nucleotide sequence ID" value="NZ_LR732308.1"/>
</dbReference>
<feature type="transmembrane region" description="Helical" evidence="1">
    <location>
        <begin position="6"/>
        <end position="24"/>
    </location>
</feature>
<reference evidence="2 3" key="1">
    <citation type="submission" date="2019-10" db="EMBL/GenBank/DDBJ databases">
        <authorList>
            <person name="Karimi E."/>
        </authorList>
    </citation>
    <scope>NUCLEOTIDE SEQUENCE [LARGE SCALE GENOMIC DNA]</scope>
    <source>
        <strain evidence="2">Exiguobacterium sp. 9Y</strain>
    </source>
</reference>
<dbReference type="AlphaFoldDB" id="A0A653I2F9"/>
<protein>
    <submittedName>
        <fullName evidence="2">Uncharacterized protein</fullName>
    </submittedName>
</protein>
<sequence>MEIILAIIAVGAAFWFFFSYLLGFKKKNITMTFDDRFYTLDEHVKAIEQKLKQDGKQVEYLGNRRFLVSGKRYLFVERTVSMSGVPMQQTILEFEK</sequence>